<dbReference type="InterPro" id="IPR002376">
    <property type="entry name" value="Formyl_transf_N"/>
</dbReference>
<dbReference type="InterPro" id="IPR036477">
    <property type="entry name" value="Formyl_transf_N_sf"/>
</dbReference>
<evidence type="ECO:0000256" key="2">
    <source>
        <dbReference type="ARBA" id="ARBA00012261"/>
    </source>
</evidence>
<protein>
    <recommendedName>
        <fullName evidence="2 5">Methionyl-tRNA formyltransferase</fullName>
        <ecNumber evidence="2 5">2.1.2.9</ecNumber>
    </recommendedName>
</protein>
<comment type="caution">
    <text evidence="8">The sequence shown here is derived from an EMBL/GenBank/DDBJ whole genome shotgun (WGS) entry which is preliminary data.</text>
</comment>
<accession>A0A1G2PKN1</accession>
<dbReference type="CDD" id="cd08646">
    <property type="entry name" value="FMT_core_Met-tRNA-FMT_N"/>
    <property type="match status" value="1"/>
</dbReference>
<dbReference type="PANTHER" id="PTHR11138:SF5">
    <property type="entry name" value="METHIONYL-TRNA FORMYLTRANSFERASE, MITOCHONDRIAL"/>
    <property type="match status" value="1"/>
</dbReference>
<dbReference type="Pfam" id="PF00551">
    <property type="entry name" value="Formyl_trans_N"/>
    <property type="match status" value="1"/>
</dbReference>
<dbReference type="InterPro" id="IPR001555">
    <property type="entry name" value="GART_AS"/>
</dbReference>
<dbReference type="GO" id="GO:0005829">
    <property type="term" value="C:cytosol"/>
    <property type="evidence" value="ECO:0007669"/>
    <property type="project" value="TreeGrafter"/>
</dbReference>
<dbReference type="GO" id="GO:0004479">
    <property type="term" value="F:methionyl-tRNA formyltransferase activity"/>
    <property type="evidence" value="ECO:0007669"/>
    <property type="project" value="UniProtKB-UniRule"/>
</dbReference>
<organism evidence="8 9">
    <name type="scientific">Candidatus Terrybacteria bacterium RIFCSPHIGHO2_01_FULL_48_17</name>
    <dbReference type="NCBI Taxonomy" id="1802362"/>
    <lineage>
        <taxon>Bacteria</taxon>
        <taxon>Candidatus Terryibacteriota</taxon>
    </lineage>
</organism>
<dbReference type="InterPro" id="IPR011034">
    <property type="entry name" value="Formyl_transferase-like_C_sf"/>
</dbReference>
<dbReference type="InterPro" id="IPR044135">
    <property type="entry name" value="Met-tRNA-FMT_C"/>
</dbReference>
<evidence type="ECO:0000259" key="6">
    <source>
        <dbReference type="Pfam" id="PF00551"/>
    </source>
</evidence>
<evidence type="ECO:0000256" key="4">
    <source>
        <dbReference type="ARBA" id="ARBA00022917"/>
    </source>
</evidence>
<feature type="binding site" evidence="5">
    <location>
        <begin position="109"/>
        <end position="112"/>
    </location>
    <ligand>
        <name>(6S)-5,6,7,8-tetrahydrofolate</name>
        <dbReference type="ChEBI" id="CHEBI:57453"/>
    </ligand>
</feature>
<dbReference type="SUPFAM" id="SSF53328">
    <property type="entry name" value="Formyltransferase"/>
    <property type="match status" value="1"/>
</dbReference>
<dbReference type="AlphaFoldDB" id="A0A1G2PKN1"/>
<sequence length="307" mass="34075">MTNIVFFGTPHFVIPVLETLVSLPYRLAAVVTVPDKPQGRKQGLVPPPVKEWAQNHTIIAFQPEKLDGIFVATLQKLNPTIGIIAAYGCIIPKSVLDVFPKGVLNIHPSLLPRWRGPSPVQTAIAAGDTTTGVSIMLTDEYMDHGPVLIQQETALNGTETGSELTEKLFRSGAELLKQTLPRWLDGKIVPREQDHAQMTSTKILKRENGRLDFSKSAEELRRLVRAYTPWPGTFFELPKIGRIKVLTAWLKKEKPDKPPGTFIKTDDGFAIVCKEEMLFPSVIQQEGRKPISANVFAKGHPDLFIEG</sequence>
<dbReference type="Proteomes" id="UP000177629">
    <property type="component" value="Unassembled WGS sequence"/>
</dbReference>
<dbReference type="EC" id="2.1.2.9" evidence="2 5"/>
<evidence type="ECO:0000256" key="5">
    <source>
        <dbReference type="HAMAP-Rule" id="MF_00182"/>
    </source>
</evidence>
<dbReference type="EMBL" id="MHSS01000008">
    <property type="protein sequence ID" value="OHA48172.1"/>
    <property type="molecule type" value="Genomic_DNA"/>
</dbReference>
<dbReference type="PANTHER" id="PTHR11138">
    <property type="entry name" value="METHIONYL-TRNA FORMYLTRANSFERASE"/>
    <property type="match status" value="1"/>
</dbReference>
<reference evidence="8 9" key="1">
    <citation type="journal article" date="2016" name="Nat. Commun.">
        <title>Thousands of microbial genomes shed light on interconnected biogeochemical processes in an aquifer system.</title>
        <authorList>
            <person name="Anantharaman K."/>
            <person name="Brown C.T."/>
            <person name="Hug L.A."/>
            <person name="Sharon I."/>
            <person name="Castelle C.J."/>
            <person name="Probst A.J."/>
            <person name="Thomas B.C."/>
            <person name="Singh A."/>
            <person name="Wilkins M.J."/>
            <person name="Karaoz U."/>
            <person name="Brodie E.L."/>
            <person name="Williams K.H."/>
            <person name="Hubbard S.S."/>
            <person name="Banfield J.F."/>
        </authorList>
    </citation>
    <scope>NUCLEOTIDE SEQUENCE [LARGE SCALE GENOMIC DNA]</scope>
</reference>
<dbReference type="CDD" id="cd08704">
    <property type="entry name" value="Met_tRNA_FMT_C"/>
    <property type="match status" value="1"/>
</dbReference>
<evidence type="ECO:0000256" key="1">
    <source>
        <dbReference type="ARBA" id="ARBA00010699"/>
    </source>
</evidence>
<comment type="catalytic activity">
    <reaction evidence="5">
        <text>L-methionyl-tRNA(fMet) + (6R)-10-formyltetrahydrofolate = N-formyl-L-methionyl-tRNA(fMet) + (6S)-5,6,7,8-tetrahydrofolate + H(+)</text>
        <dbReference type="Rhea" id="RHEA:24380"/>
        <dbReference type="Rhea" id="RHEA-COMP:9952"/>
        <dbReference type="Rhea" id="RHEA-COMP:9953"/>
        <dbReference type="ChEBI" id="CHEBI:15378"/>
        <dbReference type="ChEBI" id="CHEBI:57453"/>
        <dbReference type="ChEBI" id="CHEBI:78530"/>
        <dbReference type="ChEBI" id="CHEBI:78844"/>
        <dbReference type="ChEBI" id="CHEBI:195366"/>
        <dbReference type="EC" id="2.1.2.9"/>
    </reaction>
</comment>
<evidence type="ECO:0000313" key="9">
    <source>
        <dbReference type="Proteomes" id="UP000177629"/>
    </source>
</evidence>
<comment type="function">
    <text evidence="5">Attaches a formyl group to the free amino group of methionyl-tRNA(fMet). The formyl group appears to play a dual role in the initiator identity of N-formylmethionyl-tRNA by promoting its recognition by IF2 and preventing the misappropriation of this tRNA by the elongation apparatus.</text>
</comment>
<dbReference type="Pfam" id="PF02911">
    <property type="entry name" value="Formyl_trans_C"/>
    <property type="match status" value="1"/>
</dbReference>
<dbReference type="STRING" id="1802362.A2806_00855"/>
<name>A0A1G2PKN1_9BACT</name>
<comment type="similarity">
    <text evidence="1 5">Belongs to the Fmt family.</text>
</comment>
<dbReference type="Gene3D" id="3.40.50.12230">
    <property type="match status" value="1"/>
</dbReference>
<dbReference type="HAMAP" id="MF_00182">
    <property type="entry name" value="Formyl_trans"/>
    <property type="match status" value="1"/>
</dbReference>
<feature type="domain" description="Formyl transferase C-terminal" evidence="7">
    <location>
        <begin position="204"/>
        <end position="300"/>
    </location>
</feature>
<evidence type="ECO:0000259" key="7">
    <source>
        <dbReference type="Pfam" id="PF02911"/>
    </source>
</evidence>
<proteinExistence type="inferred from homology"/>
<dbReference type="InterPro" id="IPR005793">
    <property type="entry name" value="Formyl_trans_C"/>
</dbReference>
<dbReference type="InterPro" id="IPR041711">
    <property type="entry name" value="Met-tRNA-FMT_N"/>
</dbReference>
<evidence type="ECO:0000256" key="3">
    <source>
        <dbReference type="ARBA" id="ARBA00022679"/>
    </source>
</evidence>
<evidence type="ECO:0000313" key="8">
    <source>
        <dbReference type="EMBL" id="OHA48172.1"/>
    </source>
</evidence>
<dbReference type="InterPro" id="IPR005794">
    <property type="entry name" value="Fmt"/>
</dbReference>
<gene>
    <name evidence="5" type="primary">fmt</name>
    <name evidence="8" type="ORF">A2806_00855</name>
</gene>
<keyword evidence="3 5" id="KW-0808">Transferase</keyword>
<dbReference type="SUPFAM" id="SSF50486">
    <property type="entry name" value="FMT C-terminal domain-like"/>
    <property type="match status" value="1"/>
</dbReference>
<dbReference type="PROSITE" id="PS00373">
    <property type="entry name" value="GART"/>
    <property type="match status" value="1"/>
</dbReference>
<feature type="domain" description="Formyl transferase N-terminal" evidence="6">
    <location>
        <begin position="3"/>
        <end position="178"/>
    </location>
</feature>
<dbReference type="NCBIfam" id="TIGR00460">
    <property type="entry name" value="fmt"/>
    <property type="match status" value="1"/>
</dbReference>
<keyword evidence="4 5" id="KW-0648">Protein biosynthesis</keyword>